<dbReference type="GO" id="GO:0005524">
    <property type="term" value="F:ATP binding"/>
    <property type="evidence" value="ECO:0007669"/>
    <property type="project" value="UniProtKB-KW"/>
</dbReference>
<evidence type="ECO:0000313" key="7">
    <source>
        <dbReference type="EMBL" id="BBO66686.1"/>
    </source>
</evidence>
<dbReference type="InterPro" id="IPR017871">
    <property type="entry name" value="ABC_transporter-like_CS"/>
</dbReference>
<dbReference type="SMART" id="SM00382">
    <property type="entry name" value="AAA"/>
    <property type="match status" value="1"/>
</dbReference>
<dbReference type="KEGG" id="dalk:DSCA_06160"/>
<keyword evidence="3" id="KW-0547">Nucleotide-binding</keyword>
<dbReference type="InterPro" id="IPR003593">
    <property type="entry name" value="AAA+_ATPase"/>
</dbReference>
<dbReference type="CDD" id="cd03224">
    <property type="entry name" value="ABC_TM1139_LivF_branched"/>
    <property type="match status" value="1"/>
</dbReference>
<organism evidence="7 8">
    <name type="scientific">Desulfosarcina alkanivorans</name>
    <dbReference type="NCBI Taxonomy" id="571177"/>
    <lineage>
        <taxon>Bacteria</taxon>
        <taxon>Pseudomonadati</taxon>
        <taxon>Thermodesulfobacteriota</taxon>
        <taxon>Desulfobacteria</taxon>
        <taxon>Desulfobacterales</taxon>
        <taxon>Desulfosarcinaceae</taxon>
        <taxon>Desulfosarcina</taxon>
    </lineage>
</organism>
<feature type="domain" description="ABC transporter" evidence="6">
    <location>
        <begin position="6"/>
        <end position="239"/>
    </location>
</feature>
<evidence type="ECO:0000256" key="2">
    <source>
        <dbReference type="ARBA" id="ARBA00022448"/>
    </source>
</evidence>
<dbReference type="InterPro" id="IPR030660">
    <property type="entry name" value="ABC_branched_ATPase_LivF/BraG"/>
</dbReference>
<dbReference type="GO" id="GO:0015807">
    <property type="term" value="P:L-amino acid transport"/>
    <property type="evidence" value="ECO:0007669"/>
    <property type="project" value="TreeGrafter"/>
</dbReference>
<evidence type="ECO:0000256" key="1">
    <source>
        <dbReference type="ARBA" id="ARBA00005417"/>
    </source>
</evidence>
<dbReference type="InterPro" id="IPR003439">
    <property type="entry name" value="ABC_transporter-like_ATP-bd"/>
</dbReference>
<gene>
    <name evidence="7" type="ORF">DSCA_06160</name>
</gene>
<keyword evidence="2" id="KW-0813">Transport</keyword>
<accession>A0A5K7YCL4</accession>
<proteinExistence type="inferred from homology"/>
<dbReference type="PROSITE" id="PS00211">
    <property type="entry name" value="ABC_TRANSPORTER_1"/>
    <property type="match status" value="1"/>
</dbReference>
<evidence type="ECO:0000256" key="4">
    <source>
        <dbReference type="ARBA" id="ARBA00022840"/>
    </source>
</evidence>
<keyword evidence="5" id="KW-0029">Amino-acid transport</keyword>
<sequence length="251" mass="27197">MTTALLQIEDLRIAYGSVEAIKGISLCLNEGEIVTVLGANGAGKSTLLRAISGLNIPKSGRINHGAMLLNGMPAHEIMMRGISHSPEGRRVFATLTVEENLNLGAYLHRRQKERIRKSKERIFELFPILVKRRRQLSGTLSGGEQQMLAIGRALMSEPSILLLDEPSLGLSPIFVKLIFDIIEEINAQGVSILLVEQNARKALRVADRGYVIETGTITISGPASELSGNEKVQAAYLGGAALKQTNAPAHR</sequence>
<dbReference type="InterPro" id="IPR052156">
    <property type="entry name" value="BCAA_Transport_ATP-bd_LivF"/>
</dbReference>
<protein>
    <submittedName>
        <fullName evidence="7">ABC transporter ATP-binding protein</fullName>
    </submittedName>
</protein>
<dbReference type="PIRSF" id="PIRSF039137">
    <property type="entry name" value="ABC_branched_ATPase"/>
    <property type="match status" value="1"/>
</dbReference>
<dbReference type="EMBL" id="AP021874">
    <property type="protein sequence ID" value="BBO66686.1"/>
    <property type="molecule type" value="Genomic_DNA"/>
</dbReference>
<dbReference type="Pfam" id="PF00005">
    <property type="entry name" value="ABC_tran"/>
    <property type="match status" value="1"/>
</dbReference>
<reference evidence="7 8" key="1">
    <citation type="submission" date="2019-11" db="EMBL/GenBank/DDBJ databases">
        <title>Comparative genomics of hydrocarbon-degrading Desulfosarcina strains.</title>
        <authorList>
            <person name="Watanabe M."/>
            <person name="Kojima H."/>
            <person name="Fukui M."/>
        </authorList>
    </citation>
    <scope>NUCLEOTIDE SEQUENCE [LARGE SCALE GENOMIC DNA]</scope>
    <source>
        <strain evidence="7 8">PL12</strain>
    </source>
</reference>
<keyword evidence="8" id="KW-1185">Reference proteome</keyword>
<dbReference type="InterPro" id="IPR027417">
    <property type="entry name" value="P-loop_NTPase"/>
</dbReference>
<dbReference type="GO" id="GO:0016887">
    <property type="term" value="F:ATP hydrolysis activity"/>
    <property type="evidence" value="ECO:0007669"/>
    <property type="project" value="InterPro"/>
</dbReference>
<evidence type="ECO:0000256" key="5">
    <source>
        <dbReference type="ARBA" id="ARBA00022970"/>
    </source>
</evidence>
<evidence type="ECO:0000259" key="6">
    <source>
        <dbReference type="PROSITE" id="PS50893"/>
    </source>
</evidence>
<dbReference type="RefSeq" id="WP_155315025.1">
    <property type="nucleotide sequence ID" value="NZ_AP021874.1"/>
</dbReference>
<dbReference type="AlphaFoldDB" id="A0A5K7YCL4"/>
<dbReference type="Proteomes" id="UP000427906">
    <property type="component" value="Chromosome"/>
</dbReference>
<dbReference type="Gene3D" id="3.40.50.300">
    <property type="entry name" value="P-loop containing nucleotide triphosphate hydrolases"/>
    <property type="match status" value="1"/>
</dbReference>
<dbReference type="PROSITE" id="PS50893">
    <property type="entry name" value="ABC_TRANSPORTER_2"/>
    <property type="match status" value="1"/>
</dbReference>
<evidence type="ECO:0000256" key="3">
    <source>
        <dbReference type="ARBA" id="ARBA00022741"/>
    </source>
</evidence>
<dbReference type="PANTHER" id="PTHR43820:SF4">
    <property type="entry name" value="HIGH-AFFINITY BRANCHED-CHAIN AMINO ACID TRANSPORT ATP-BINDING PROTEIN LIVF"/>
    <property type="match status" value="1"/>
</dbReference>
<evidence type="ECO:0000313" key="8">
    <source>
        <dbReference type="Proteomes" id="UP000427906"/>
    </source>
</evidence>
<dbReference type="PANTHER" id="PTHR43820">
    <property type="entry name" value="HIGH-AFFINITY BRANCHED-CHAIN AMINO ACID TRANSPORT ATP-BINDING PROTEIN LIVF"/>
    <property type="match status" value="1"/>
</dbReference>
<dbReference type="GO" id="GO:0015658">
    <property type="term" value="F:branched-chain amino acid transmembrane transporter activity"/>
    <property type="evidence" value="ECO:0007669"/>
    <property type="project" value="InterPro"/>
</dbReference>
<dbReference type="SUPFAM" id="SSF52540">
    <property type="entry name" value="P-loop containing nucleoside triphosphate hydrolases"/>
    <property type="match status" value="1"/>
</dbReference>
<dbReference type="OrthoDB" id="9780436at2"/>
<keyword evidence="4 7" id="KW-0067">ATP-binding</keyword>
<name>A0A5K7YCL4_9BACT</name>
<comment type="similarity">
    <text evidence="1">Belongs to the ABC transporter superfamily.</text>
</comment>